<evidence type="ECO:0000256" key="1">
    <source>
        <dbReference type="ARBA" id="ARBA00001966"/>
    </source>
</evidence>
<dbReference type="InterPro" id="IPR047602">
    <property type="entry name" value="SPASM_CteB-like"/>
</dbReference>
<dbReference type="InterPro" id="IPR007197">
    <property type="entry name" value="rSAM"/>
</dbReference>
<proteinExistence type="predicted"/>
<evidence type="ECO:0000256" key="2">
    <source>
        <dbReference type="ARBA" id="ARBA00022485"/>
    </source>
</evidence>
<dbReference type="InterPro" id="IPR013785">
    <property type="entry name" value="Aldolase_TIM"/>
</dbReference>
<evidence type="ECO:0000256" key="3">
    <source>
        <dbReference type="ARBA" id="ARBA00022691"/>
    </source>
</evidence>
<dbReference type="GO" id="GO:0016491">
    <property type="term" value="F:oxidoreductase activity"/>
    <property type="evidence" value="ECO:0007669"/>
    <property type="project" value="InterPro"/>
</dbReference>
<dbReference type="CDD" id="cd21124">
    <property type="entry name" value="SPASM_CteB-like"/>
    <property type="match status" value="1"/>
</dbReference>
<dbReference type="InterPro" id="IPR000385">
    <property type="entry name" value="MoaA_NifB_PqqE_Fe-S-bd_CS"/>
</dbReference>
<dbReference type="SFLD" id="SFLDG01067">
    <property type="entry name" value="SPASM/twitch_domain_containing"/>
    <property type="match status" value="1"/>
</dbReference>
<organism evidence="8 9">
    <name type="scientific">Caldicoprobacter faecalis</name>
    <dbReference type="NCBI Taxonomy" id="937334"/>
    <lineage>
        <taxon>Bacteria</taxon>
        <taxon>Bacillati</taxon>
        <taxon>Bacillota</taxon>
        <taxon>Clostridia</taxon>
        <taxon>Caldicoprobacterales</taxon>
        <taxon>Caldicoprobacteraceae</taxon>
        <taxon>Caldicoprobacter</taxon>
    </lineage>
</organism>
<dbReference type="SFLD" id="SFLDS00029">
    <property type="entry name" value="Radical_SAM"/>
    <property type="match status" value="1"/>
</dbReference>
<dbReference type="SFLD" id="SFLDG01384">
    <property type="entry name" value="thioether_bond_formation_requi"/>
    <property type="match status" value="1"/>
</dbReference>
<name>A0A1I5RYL4_9FIRM</name>
<reference evidence="8 9" key="1">
    <citation type="submission" date="2016-10" db="EMBL/GenBank/DDBJ databases">
        <authorList>
            <person name="de Groot N.N."/>
        </authorList>
    </citation>
    <scope>NUCLEOTIDE SEQUENCE [LARGE SCALE GENOMIC DNA]</scope>
    <source>
        <strain evidence="8 9">DSM 20678</strain>
    </source>
</reference>
<dbReference type="PANTHER" id="PTHR43273:SF8">
    <property type="entry name" value="RADICAL SAM DOMAIN PROTEIN"/>
    <property type="match status" value="1"/>
</dbReference>
<dbReference type="InterPro" id="IPR023867">
    <property type="entry name" value="Sulphatase_maturase_rSAM"/>
</dbReference>
<protein>
    <recommendedName>
        <fullName evidence="7">Radical SAM core domain-containing protein</fullName>
    </recommendedName>
</protein>
<dbReference type="GO" id="GO:0051539">
    <property type="term" value="F:4 iron, 4 sulfur cluster binding"/>
    <property type="evidence" value="ECO:0007669"/>
    <property type="project" value="UniProtKB-KW"/>
</dbReference>
<dbReference type="PANTHER" id="PTHR43273">
    <property type="entry name" value="ANAEROBIC SULFATASE-MATURATING ENZYME HOMOLOG ASLB-RELATED"/>
    <property type="match status" value="1"/>
</dbReference>
<dbReference type="Gene3D" id="3.20.20.70">
    <property type="entry name" value="Aldolase class I"/>
    <property type="match status" value="1"/>
</dbReference>
<evidence type="ECO:0000313" key="8">
    <source>
        <dbReference type="EMBL" id="SFP63573.1"/>
    </source>
</evidence>
<dbReference type="OrthoDB" id="9808591at2"/>
<dbReference type="PROSITE" id="PS01305">
    <property type="entry name" value="MOAA_NIFB_PQQE"/>
    <property type="match status" value="1"/>
</dbReference>
<keyword evidence="9" id="KW-1185">Reference proteome</keyword>
<dbReference type="NCBIfam" id="TIGR04085">
    <property type="entry name" value="rSAM_more_4Fe4S"/>
    <property type="match status" value="1"/>
</dbReference>
<gene>
    <name evidence="8" type="ORF">SAMN05444406_101170</name>
</gene>
<keyword evidence="6" id="KW-0411">Iron-sulfur</keyword>
<accession>A0A1I5RYL4</accession>
<keyword evidence="2" id="KW-0004">4Fe-4S</keyword>
<keyword evidence="3" id="KW-0949">S-adenosyl-L-methionine</keyword>
<dbReference type="NCBIfam" id="TIGR03974">
    <property type="entry name" value="rSAM_six_Cys"/>
    <property type="match status" value="1"/>
</dbReference>
<dbReference type="Proteomes" id="UP000198577">
    <property type="component" value="Unassembled WGS sequence"/>
</dbReference>
<evidence type="ECO:0000256" key="6">
    <source>
        <dbReference type="ARBA" id="ARBA00023014"/>
    </source>
</evidence>
<dbReference type="AlphaFoldDB" id="A0A1I5RYL4"/>
<dbReference type="Pfam" id="PF04055">
    <property type="entry name" value="Radical_SAM"/>
    <property type="match status" value="1"/>
</dbReference>
<dbReference type="InterPro" id="IPR024025">
    <property type="entry name" value="SCIFF_rSAM_maturase"/>
</dbReference>
<dbReference type="SUPFAM" id="SSF102114">
    <property type="entry name" value="Radical SAM enzymes"/>
    <property type="match status" value="1"/>
</dbReference>
<dbReference type="EMBL" id="FOXR01000001">
    <property type="protein sequence ID" value="SFP63573.1"/>
    <property type="molecule type" value="Genomic_DNA"/>
</dbReference>
<evidence type="ECO:0000259" key="7">
    <source>
        <dbReference type="PROSITE" id="PS51918"/>
    </source>
</evidence>
<keyword evidence="4" id="KW-0479">Metal-binding</keyword>
<evidence type="ECO:0000313" key="9">
    <source>
        <dbReference type="Proteomes" id="UP000198577"/>
    </source>
</evidence>
<dbReference type="SFLD" id="SFLDG01386">
    <property type="entry name" value="main_SPASM_domain-containing"/>
    <property type="match status" value="1"/>
</dbReference>
<dbReference type="PROSITE" id="PS51918">
    <property type="entry name" value="RADICAL_SAM"/>
    <property type="match status" value="1"/>
</dbReference>
<evidence type="ECO:0000256" key="5">
    <source>
        <dbReference type="ARBA" id="ARBA00023004"/>
    </source>
</evidence>
<keyword evidence="5" id="KW-0408">Iron</keyword>
<dbReference type="InterPro" id="IPR058240">
    <property type="entry name" value="rSAM_sf"/>
</dbReference>
<comment type="cofactor">
    <cofactor evidence="1">
        <name>[4Fe-4S] cluster</name>
        <dbReference type="ChEBI" id="CHEBI:49883"/>
    </cofactor>
</comment>
<feature type="domain" description="Radical SAM core" evidence="7">
    <location>
        <begin position="90"/>
        <end position="316"/>
    </location>
</feature>
<sequence length="454" mass="51337">MVHAFEMNGLYIAVDVNSGSVHSLDRITYEILKAFPDNFSADRAIQKFGDKFGVDSVKEACREIEQLTEQGMLYSPELDEAVLLRQLENNSGLKALCLHVAHDCNLSCEYCFASKGSYCSERRLMPEEVAFKAMEYLAQNSGNRKNIEVDFFGGEPLINFEVIKKAVDYGKELEKRYNKKFYFTITTNGTLLDREKIGYINENMDNVVISLDGRKSIHDAMRYHRNGEGSYDEIVDAARKLVSSRGGKSYYIRGTFTNRNLDFAEDVFHIAGLGFEEISIEPVVGRGQPFHITDEHIPVILDEYERLAKRILDYIKAGNKLRFYHFNINLYGGPCVQRRVVACGAGFEYLAVSPEGHFYPCHQFVGQPQFIMGDVFRGIDDPGGLSDQFKRCNILTKGKCKDCWAKYFCSGGCHANAYFTNGSIDIPNELACAMQRKRIECALMMEVALSLESA</sequence>
<dbReference type="RefSeq" id="WP_092281823.1">
    <property type="nucleotide sequence ID" value="NZ_FOXR01000001.1"/>
</dbReference>
<dbReference type="InterPro" id="IPR023885">
    <property type="entry name" value="4Fe4S-binding_SPASM_dom"/>
</dbReference>
<evidence type="ECO:0000256" key="4">
    <source>
        <dbReference type="ARBA" id="ARBA00022723"/>
    </source>
</evidence>
<dbReference type="STRING" id="937334.SAMN05444406_101170"/>
<dbReference type="GO" id="GO:0046872">
    <property type="term" value="F:metal ion binding"/>
    <property type="evidence" value="ECO:0007669"/>
    <property type="project" value="UniProtKB-KW"/>
</dbReference>
<dbReference type="CDD" id="cd01335">
    <property type="entry name" value="Radical_SAM"/>
    <property type="match status" value="1"/>
</dbReference>